<evidence type="ECO:0000313" key="2">
    <source>
        <dbReference type="Proteomes" id="UP001189429"/>
    </source>
</evidence>
<reference evidence="1" key="1">
    <citation type="submission" date="2023-10" db="EMBL/GenBank/DDBJ databases">
        <authorList>
            <person name="Chen Y."/>
            <person name="Shah S."/>
            <person name="Dougan E. K."/>
            <person name="Thang M."/>
            <person name="Chan C."/>
        </authorList>
    </citation>
    <scope>NUCLEOTIDE SEQUENCE [LARGE SCALE GENOMIC DNA]</scope>
</reference>
<feature type="non-terminal residue" evidence="1">
    <location>
        <position position="1"/>
    </location>
</feature>
<sequence length="354" mass="36466">PLTNSGDRKRGSRGREAGAPQLDRMWMGRRPATWAWPLGLAAAAGAGGARRGAAAAACAGGCGGEGGEAASLLQVHRGEHAAAPAAGGDRAVQTAAGSAGDFCAASSFAMTISGNTATYRLPAGSSHTAQCRFGPLDAGTITFLCSGGTWTFGSEDCESSLGGCTATQFTVNLNGQSHVYSVPEAQAGGIFTDQCQFGDWNSGTVTFHCQSGKWEFGSHACSSDVGNCLPTNFAVHIGQHSNQFNLPSGSRGETLSEACDFGVLQSGDVVFVCQGGEWEMQSNNCVAGPDFCPSGSFKVKLGAFTKMYQLPDGQAGEKHAEQCDFGPHTSGDVTFVCENGRWWLGGTDCSDPSV</sequence>
<comment type="caution">
    <text evidence="1">The sequence shown here is derived from an EMBL/GenBank/DDBJ whole genome shotgun (WGS) entry which is preliminary data.</text>
</comment>
<dbReference type="EMBL" id="CAUYUJ010014231">
    <property type="protein sequence ID" value="CAK0838552.1"/>
    <property type="molecule type" value="Genomic_DNA"/>
</dbReference>
<dbReference type="Proteomes" id="UP001189429">
    <property type="component" value="Unassembled WGS sequence"/>
</dbReference>
<evidence type="ECO:0008006" key="3">
    <source>
        <dbReference type="Google" id="ProtNLM"/>
    </source>
</evidence>
<name>A0ABN9T0U1_9DINO</name>
<evidence type="ECO:0000313" key="1">
    <source>
        <dbReference type="EMBL" id="CAK0838552.1"/>
    </source>
</evidence>
<accession>A0ABN9T0U1</accession>
<gene>
    <name evidence="1" type="ORF">PCOR1329_LOCUS34480</name>
</gene>
<organism evidence="1 2">
    <name type="scientific">Prorocentrum cordatum</name>
    <dbReference type="NCBI Taxonomy" id="2364126"/>
    <lineage>
        <taxon>Eukaryota</taxon>
        <taxon>Sar</taxon>
        <taxon>Alveolata</taxon>
        <taxon>Dinophyceae</taxon>
        <taxon>Prorocentrales</taxon>
        <taxon>Prorocentraceae</taxon>
        <taxon>Prorocentrum</taxon>
    </lineage>
</organism>
<protein>
    <recommendedName>
        <fullName evidence="3">Sushi domain-containing protein</fullName>
    </recommendedName>
</protein>
<proteinExistence type="predicted"/>
<keyword evidence="2" id="KW-1185">Reference proteome</keyword>